<dbReference type="GO" id="GO:0008168">
    <property type="term" value="F:methyltransferase activity"/>
    <property type="evidence" value="ECO:0007669"/>
    <property type="project" value="UniProtKB-KW"/>
</dbReference>
<keyword evidence="2" id="KW-1185">Reference proteome</keyword>
<dbReference type="RefSeq" id="WP_076599868.1">
    <property type="nucleotide sequence ID" value="NZ_CP046976.1"/>
</dbReference>
<dbReference type="Gene3D" id="3.40.50.150">
    <property type="entry name" value="Vaccinia Virus protein VP39"/>
    <property type="match status" value="1"/>
</dbReference>
<dbReference type="EMBL" id="FTOF01000014">
    <property type="protein sequence ID" value="SIS56775.1"/>
    <property type="molecule type" value="Genomic_DNA"/>
</dbReference>
<keyword evidence="1" id="KW-0808">Transferase</keyword>
<gene>
    <name evidence="1" type="ORF">SAMN05444817_11440</name>
</gene>
<evidence type="ECO:0000313" key="1">
    <source>
        <dbReference type="EMBL" id="SIS56775.1"/>
    </source>
</evidence>
<organism evidence="1 2">
    <name type="scientific">Corynebacterium appendicis CIP 107643</name>
    <dbReference type="NCBI Taxonomy" id="1161099"/>
    <lineage>
        <taxon>Bacteria</taxon>
        <taxon>Bacillati</taxon>
        <taxon>Actinomycetota</taxon>
        <taxon>Actinomycetes</taxon>
        <taxon>Mycobacteriales</taxon>
        <taxon>Corynebacteriaceae</taxon>
        <taxon>Corynebacterium</taxon>
    </lineage>
</organism>
<protein>
    <submittedName>
        <fullName evidence="1">Predicted O-methyltransferase YrrM</fullName>
    </submittedName>
</protein>
<dbReference type="OrthoDB" id="4774874at2"/>
<dbReference type="AlphaFoldDB" id="A0A1N7K598"/>
<accession>A0A1N7K598</accession>
<dbReference type="InterPro" id="IPR029063">
    <property type="entry name" value="SAM-dependent_MTases_sf"/>
</dbReference>
<dbReference type="SUPFAM" id="SSF53335">
    <property type="entry name" value="S-adenosyl-L-methionine-dependent methyltransferases"/>
    <property type="match status" value="1"/>
</dbReference>
<keyword evidence="1" id="KW-0489">Methyltransferase</keyword>
<sequence length="247" mass="24631">MSNSAFSSLNEYIEGKQQQGPLIDARSDASEYSLPTPSVAVGELLGTLAATAGSAGAPGSAAAASASGAGASGAATAGPATGAVAITPAAGVVGLHILAGLPAKASLTCIDPEADHQARAKAAFRDAGFGASRTRFLPSRPLDVLGRLATGAYHLVYADVDPVDLPAVIKAAWPLLSPGGTLVLSGSLLDATITDPTRKDRGTLAAREADELVEKFAAGEAEGFEGESAVATRLPLDSGITLVTRRA</sequence>
<dbReference type="Proteomes" id="UP000186292">
    <property type="component" value="Unassembled WGS sequence"/>
</dbReference>
<proteinExistence type="predicted"/>
<dbReference type="STRING" id="1161099.SAMN05444817_11440"/>
<dbReference type="GO" id="GO:0032259">
    <property type="term" value="P:methylation"/>
    <property type="evidence" value="ECO:0007669"/>
    <property type="project" value="UniProtKB-KW"/>
</dbReference>
<name>A0A1N7K598_9CORY</name>
<reference evidence="2" key="1">
    <citation type="submission" date="2017-01" db="EMBL/GenBank/DDBJ databases">
        <authorList>
            <person name="Varghese N."/>
            <person name="Submissions S."/>
        </authorList>
    </citation>
    <scope>NUCLEOTIDE SEQUENCE [LARGE SCALE GENOMIC DNA]</scope>
    <source>
        <strain evidence="2">DSM 44531</strain>
    </source>
</reference>
<evidence type="ECO:0000313" key="2">
    <source>
        <dbReference type="Proteomes" id="UP000186292"/>
    </source>
</evidence>